<dbReference type="AlphaFoldDB" id="A0A2S9J6L5"/>
<dbReference type="OrthoDB" id="9775118at2"/>
<dbReference type="Pfam" id="PF00149">
    <property type="entry name" value="Metallophos"/>
    <property type="match status" value="1"/>
</dbReference>
<evidence type="ECO:0000313" key="5">
    <source>
        <dbReference type="Proteomes" id="UP000239711"/>
    </source>
</evidence>
<keyword evidence="2" id="KW-0378">Hydrolase</keyword>
<evidence type="ECO:0000256" key="1">
    <source>
        <dbReference type="ARBA" id="ARBA00006654"/>
    </source>
</evidence>
<dbReference type="InterPro" id="IPR004843">
    <property type="entry name" value="Calcineurin-like_PHP"/>
</dbReference>
<protein>
    <submittedName>
        <fullName evidence="4">Metallophosphatase</fullName>
    </submittedName>
</protein>
<feature type="domain" description="Calcineurin-like phosphoesterase" evidence="3">
    <location>
        <begin position="41"/>
        <end position="258"/>
    </location>
</feature>
<dbReference type="InterPro" id="IPR006311">
    <property type="entry name" value="TAT_signal"/>
</dbReference>
<dbReference type="GO" id="GO:0009166">
    <property type="term" value="P:nucleotide catabolic process"/>
    <property type="evidence" value="ECO:0007669"/>
    <property type="project" value="InterPro"/>
</dbReference>
<evidence type="ECO:0000313" key="4">
    <source>
        <dbReference type="EMBL" id="PRD48369.1"/>
    </source>
</evidence>
<dbReference type="InterPro" id="IPR006146">
    <property type="entry name" value="5'-Nucleotdase_CS"/>
</dbReference>
<dbReference type="PROSITE" id="PS51318">
    <property type="entry name" value="TAT"/>
    <property type="match status" value="1"/>
</dbReference>
<comment type="caution">
    <text evidence="4">The sequence shown here is derived from an EMBL/GenBank/DDBJ whole genome shotgun (WGS) entry which is preliminary data.</text>
</comment>
<dbReference type="InterPro" id="IPR006179">
    <property type="entry name" value="5_nucleotidase/apyrase"/>
</dbReference>
<dbReference type="PRINTS" id="PR01607">
    <property type="entry name" value="APYRASEFAMLY"/>
</dbReference>
<dbReference type="RefSeq" id="WP_105715689.1">
    <property type="nucleotide sequence ID" value="NZ_PVBQ01000003.1"/>
</dbReference>
<name>A0A2S9J6L5_9SPHI</name>
<organism evidence="4 5">
    <name type="scientific">Sphingobacterium haloxyli</name>
    <dbReference type="NCBI Taxonomy" id="2100533"/>
    <lineage>
        <taxon>Bacteria</taxon>
        <taxon>Pseudomonadati</taxon>
        <taxon>Bacteroidota</taxon>
        <taxon>Sphingobacteriia</taxon>
        <taxon>Sphingobacteriales</taxon>
        <taxon>Sphingobacteriaceae</taxon>
        <taxon>Sphingobacterium</taxon>
    </lineage>
</organism>
<dbReference type="PROSITE" id="PS00786">
    <property type="entry name" value="5_NUCLEOTIDASE_2"/>
    <property type="match status" value="1"/>
</dbReference>
<dbReference type="Proteomes" id="UP000239711">
    <property type="component" value="Unassembled WGS sequence"/>
</dbReference>
<dbReference type="CDD" id="cd00845">
    <property type="entry name" value="MPP_UshA_N_like"/>
    <property type="match status" value="1"/>
</dbReference>
<dbReference type="GO" id="GO:0000166">
    <property type="term" value="F:nucleotide binding"/>
    <property type="evidence" value="ECO:0007669"/>
    <property type="project" value="UniProtKB-KW"/>
</dbReference>
<gene>
    <name evidence="4" type="ORF">C5745_03970</name>
</gene>
<evidence type="ECO:0000256" key="2">
    <source>
        <dbReference type="RuleBase" id="RU362119"/>
    </source>
</evidence>
<sequence>MEESKLLDRRRFIKQSLALSALATLGAYPFDTFAGLKTKRLTILHTNDVHSRIEPFPMDGSRNQGLGGVARRSALINNIRQEERNVLLLDAGDMFQGTPYFNMFGGKLELELMSKLGYDAGTVGNHEFDNGIEGLAKHLDKANFPLLAANYDFTGTAMEGRTKDYIILKKGGIRIGLTGVGIDVSGLVDPSAHAGMTYLDPIPVVNHIAEMLKTDKKCDLVICLSHLGYKYEDDKVDDIKLAAACRNVDIILGGHTHTFLNEPTRVPDLDGNEVWINQVGFAGIRLGRLDVIFNKATGEKKVVAQHYPIDKRLDSLTSFSDFTTSDRIS</sequence>
<dbReference type="SUPFAM" id="SSF56300">
    <property type="entry name" value="Metallo-dependent phosphatases"/>
    <property type="match status" value="1"/>
</dbReference>
<dbReference type="GO" id="GO:0046872">
    <property type="term" value="F:metal ion binding"/>
    <property type="evidence" value="ECO:0007669"/>
    <property type="project" value="InterPro"/>
</dbReference>
<dbReference type="PANTHER" id="PTHR11575">
    <property type="entry name" value="5'-NUCLEOTIDASE-RELATED"/>
    <property type="match status" value="1"/>
</dbReference>
<reference evidence="4 5" key="1">
    <citation type="submission" date="2018-02" db="EMBL/GenBank/DDBJ databases">
        <title>The draft genome of Sphingobacterium sp. 5JN-11.</title>
        <authorList>
            <person name="Liu L."/>
            <person name="Li L."/>
            <person name="Liang L."/>
            <person name="Zhang X."/>
            <person name="Wang T."/>
        </authorList>
    </citation>
    <scope>NUCLEOTIDE SEQUENCE [LARGE SCALE GENOMIC DNA]</scope>
    <source>
        <strain evidence="4 5">5JN-11</strain>
    </source>
</reference>
<dbReference type="PROSITE" id="PS00785">
    <property type="entry name" value="5_NUCLEOTIDASE_1"/>
    <property type="match status" value="1"/>
</dbReference>
<dbReference type="InterPro" id="IPR029052">
    <property type="entry name" value="Metallo-depent_PP-like"/>
</dbReference>
<dbReference type="GO" id="GO:0016788">
    <property type="term" value="F:hydrolase activity, acting on ester bonds"/>
    <property type="evidence" value="ECO:0007669"/>
    <property type="project" value="InterPro"/>
</dbReference>
<dbReference type="EMBL" id="PVBQ01000003">
    <property type="protein sequence ID" value="PRD48369.1"/>
    <property type="molecule type" value="Genomic_DNA"/>
</dbReference>
<accession>A0A2S9J6L5</accession>
<dbReference type="Gene3D" id="3.60.21.10">
    <property type="match status" value="1"/>
</dbReference>
<comment type="similarity">
    <text evidence="1 2">Belongs to the 5'-nucleotidase family.</text>
</comment>
<keyword evidence="2" id="KW-0547">Nucleotide-binding</keyword>
<evidence type="ECO:0000259" key="3">
    <source>
        <dbReference type="Pfam" id="PF00149"/>
    </source>
</evidence>
<dbReference type="PANTHER" id="PTHR11575:SF24">
    <property type="entry name" value="5'-NUCLEOTIDASE"/>
    <property type="match status" value="1"/>
</dbReference>
<keyword evidence="5" id="KW-1185">Reference proteome</keyword>
<proteinExistence type="inferred from homology"/>